<evidence type="ECO:0000313" key="2">
    <source>
        <dbReference type="Proteomes" id="UP001500707"/>
    </source>
</evidence>
<evidence type="ECO:0008006" key="3">
    <source>
        <dbReference type="Google" id="ProtNLM"/>
    </source>
</evidence>
<name>A0ABP6Z3I7_9ACTN</name>
<reference evidence="2" key="1">
    <citation type="journal article" date="2019" name="Int. J. Syst. Evol. Microbiol.">
        <title>The Global Catalogue of Microorganisms (GCM) 10K type strain sequencing project: providing services to taxonomists for standard genome sequencing and annotation.</title>
        <authorList>
            <consortium name="The Broad Institute Genomics Platform"/>
            <consortium name="The Broad Institute Genome Sequencing Center for Infectious Disease"/>
            <person name="Wu L."/>
            <person name="Ma J."/>
        </authorList>
    </citation>
    <scope>NUCLEOTIDE SEQUENCE [LARGE SCALE GENOMIC DNA]</scope>
    <source>
        <strain evidence="2">JCM 17656</strain>
    </source>
</reference>
<keyword evidence="2" id="KW-1185">Reference proteome</keyword>
<organism evidence="1 2">
    <name type="scientific">Streptomyces osmaniensis</name>
    <dbReference type="NCBI Taxonomy" id="593134"/>
    <lineage>
        <taxon>Bacteria</taxon>
        <taxon>Bacillati</taxon>
        <taxon>Actinomycetota</taxon>
        <taxon>Actinomycetes</taxon>
        <taxon>Kitasatosporales</taxon>
        <taxon>Streptomycetaceae</taxon>
        <taxon>Streptomyces</taxon>
    </lineage>
</organism>
<sequence length="66" mass="6765">MVAGGIPGPAAGRVRCGLNPIARLAANPVTRAFLGQPVGVHNNRAAMDAKIIVWVRPGRNGPPTVS</sequence>
<comment type="caution">
    <text evidence="1">The sequence shown here is derived from an EMBL/GenBank/DDBJ whole genome shotgun (WGS) entry which is preliminary data.</text>
</comment>
<accession>A0ABP6Z3I7</accession>
<proteinExistence type="predicted"/>
<dbReference type="Proteomes" id="UP001500707">
    <property type="component" value="Unassembled WGS sequence"/>
</dbReference>
<dbReference type="EMBL" id="BAABCE010000041">
    <property type="protein sequence ID" value="GAA3596146.1"/>
    <property type="molecule type" value="Genomic_DNA"/>
</dbReference>
<gene>
    <name evidence="1" type="ORF">GCM10022295_91410</name>
</gene>
<protein>
    <recommendedName>
        <fullName evidence="3">Transposase</fullName>
    </recommendedName>
</protein>
<evidence type="ECO:0000313" key="1">
    <source>
        <dbReference type="EMBL" id="GAA3596146.1"/>
    </source>
</evidence>